<dbReference type="InterPro" id="IPR005645">
    <property type="entry name" value="FSH-like_dom"/>
</dbReference>
<dbReference type="InterPro" id="IPR050593">
    <property type="entry name" value="LovG"/>
</dbReference>
<dbReference type="GO" id="GO:0016787">
    <property type="term" value="F:hydrolase activity"/>
    <property type="evidence" value="ECO:0007669"/>
    <property type="project" value="UniProtKB-KW"/>
</dbReference>
<keyword evidence="4" id="KW-1185">Reference proteome</keyword>
<protein>
    <recommendedName>
        <fullName evidence="2">Serine hydrolase domain-containing protein</fullName>
    </recommendedName>
</protein>
<dbReference type="Pfam" id="PF03959">
    <property type="entry name" value="FSH1"/>
    <property type="match status" value="1"/>
</dbReference>
<sequence length="226" mass="24754">MKFLCLHGLGTNNRVFQMQTAAFRYEMADQHTYEFIQGVIHWDLPPELVNLSDPSEQHYAYYDITSPSSFVTAVDDLEAYIAAEGPFDGVIAYSHGAGLAAMLLVRRQHLAPSAPPLFRVAILFSPISVYDPVAYAQRGEVRVLDSVGEGGAPAINIPTVMVYGEGDPRKGECEGVRNICNQECLWVYVHEGGHEVPGIGVKSALPETVKIARRGITTAELSEFKA</sequence>
<dbReference type="EMBL" id="ML994695">
    <property type="protein sequence ID" value="KAF2177056.1"/>
    <property type="molecule type" value="Genomic_DNA"/>
</dbReference>
<evidence type="ECO:0000259" key="2">
    <source>
        <dbReference type="Pfam" id="PF03959"/>
    </source>
</evidence>
<dbReference type="GO" id="GO:0019748">
    <property type="term" value="P:secondary metabolic process"/>
    <property type="evidence" value="ECO:0007669"/>
    <property type="project" value="TreeGrafter"/>
</dbReference>
<evidence type="ECO:0000256" key="1">
    <source>
        <dbReference type="ARBA" id="ARBA00022801"/>
    </source>
</evidence>
<reference evidence="3" key="1">
    <citation type="journal article" date="2020" name="Stud. Mycol.">
        <title>101 Dothideomycetes genomes: a test case for predicting lifestyles and emergence of pathogens.</title>
        <authorList>
            <person name="Haridas S."/>
            <person name="Albert R."/>
            <person name="Binder M."/>
            <person name="Bloem J."/>
            <person name="Labutti K."/>
            <person name="Salamov A."/>
            <person name="Andreopoulos B."/>
            <person name="Baker S."/>
            <person name="Barry K."/>
            <person name="Bills G."/>
            <person name="Bluhm B."/>
            <person name="Cannon C."/>
            <person name="Castanera R."/>
            <person name="Culley D."/>
            <person name="Daum C."/>
            <person name="Ezra D."/>
            <person name="Gonzalez J."/>
            <person name="Henrissat B."/>
            <person name="Kuo A."/>
            <person name="Liang C."/>
            <person name="Lipzen A."/>
            <person name="Lutzoni F."/>
            <person name="Magnuson J."/>
            <person name="Mondo S."/>
            <person name="Nolan M."/>
            <person name="Ohm R."/>
            <person name="Pangilinan J."/>
            <person name="Park H.-J."/>
            <person name="Ramirez L."/>
            <person name="Alfaro M."/>
            <person name="Sun H."/>
            <person name="Tritt A."/>
            <person name="Yoshinaga Y."/>
            <person name="Zwiers L.-H."/>
            <person name="Turgeon B."/>
            <person name="Goodwin S."/>
            <person name="Spatafora J."/>
            <person name="Crous P."/>
            <person name="Grigoriev I."/>
        </authorList>
    </citation>
    <scope>NUCLEOTIDE SEQUENCE</scope>
    <source>
        <strain evidence="3">CBS 207.26</strain>
    </source>
</reference>
<proteinExistence type="predicted"/>
<name>A0A6A6DHJ0_9PEZI</name>
<organism evidence="3 4">
    <name type="scientific">Zopfia rhizophila CBS 207.26</name>
    <dbReference type="NCBI Taxonomy" id="1314779"/>
    <lineage>
        <taxon>Eukaryota</taxon>
        <taxon>Fungi</taxon>
        <taxon>Dikarya</taxon>
        <taxon>Ascomycota</taxon>
        <taxon>Pezizomycotina</taxon>
        <taxon>Dothideomycetes</taxon>
        <taxon>Dothideomycetes incertae sedis</taxon>
        <taxon>Zopfiaceae</taxon>
        <taxon>Zopfia</taxon>
    </lineage>
</organism>
<dbReference type="PANTHER" id="PTHR48070:SF7">
    <property type="entry name" value="SERINE HYDROLASE FSH DOMAIN-CONTAINING PROTEIN-RELATED"/>
    <property type="match status" value="1"/>
</dbReference>
<dbReference type="AlphaFoldDB" id="A0A6A6DHJ0"/>
<dbReference type="GO" id="GO:0005737">
    <property type="term" value="C:cytoplasm"/>
    <property type="evidence" value="ECO:0007669"/>
    <property type="project" value="TreeGrafter"/>
</dbReference>
<dbReference type="InterPro" id="IPR029058">
    <property type="entry name" value="AB_hydrolase_fold"/>
</dbReference>
<gene>
    <name evidence="3" type="ORF">K469DRAFT_677761</name>
</gene>
<keyword evidence="1" id="KW-0378">Hydrolase</keyword>
<evidence type="ECO:0000313" key="3">
    <source>
        <dbReference type="EMBL" id="KAF2177056.1"/>
    </source>
</evidence>
<dbReference type="Gene3D" id="3.40.50.1820">
    <property type="entry name" value="alpha/beta hydrolase"/>
    <property type="match status" value="1"/>
</dbReference>
<dbReference type="PANTHER" id="PTHR48070">
    <property type="entry name" value="ESTERASE OVCA2"/>
    <property type="match status" value="1"/>
</dbReference>
<dbReference type="OrthoDB" id="2094269at2759"/>
<dbReference type="Proteomes" id="UP000800200">
    <property type="component" value="Unassembled WGS sequence"/>
</dbReference>
<evidence type="ECO:0000313" key="4">
    <source>
        <dbReference type="Proteomes" id="UP000800200"/>
    </source>
</evidence>
<dbReference type="SUPFAM" id="SSF53474">
    <property type="entry name" value="alpha/beta-Hydrolases"/>
    <property type="match status" value="1"/>
</dbReference>
<accession>A0A6A6DHJ0</accession>
<feature type="domain" description="Serine hydrolase" evidence="2">
    <location>
        <begin position="2"/>
        <end position="197"/>
    </location>
</feature>
<dbReference type="GO" id="GO:0005634">
    <property type="term" value="C:nucleus"/>
    <property type="evidence" value="ECO:0007669"/>
    <property type="project" value="TreeGrafter"/>
</dbReference>